<reference evidence="1 2" key="1">
    <citation type="submission" date="2019-12" db="EMBL/GenBank/DDBJ databases">
        <title>Whole-genome analyses of novel actinobacteria.</title>
        <authorList>
            <person name="Sahin N."/>
            <person name="Saygin H."/>
        </authorList>
    </citation>
    <scope>NUCLEOTIDE SEQUENCE [LARGE SCALE GENOMIC DNA]</scope>
    <source>
        <strain evidence="1 2">KC615</strain>
    </source>
</reference>
<name>A0A6I4W0W9_9BACL</name>
<protein>
    <submittedName>
        <fullName evidence="1">Uncharacterized protein</fullName>
    </submittedName>
</protein>
<proteinExistence type="predicted"/>
<accession>A0A6I4W0W9</accession>
<dbReference type="AlphaFoldDB" id="A0A6I4W0W9"/>
<comment type="caution">
    <text evidence="1">The sequence shown here is derived from an EMBL/GenBank/DDBJ whole genome shotgun (WGS) entry which is preliminary data.</text>
</comment>
<dbReference type="Proteomes" id="UP000430692">
    <property type="component" value="Unassembled WGS sequence"/>
</dbReference>
<evidence type="ECO:0000313" key="2">
    <source>
        <dbReference type="Proteomes" id="UP000430692"/>
    </source>
</evidence>
<organism evidence="1 2">
    <name type="scientific">Shimazuella alba</name>
    <dbReference type="NCBI Taxonomy" id="2690964"/>
    <lineage>
        <taxon>Bacteria</taxon>
        <taxon>Bacillati</taxon>
        <taxon>Bacillota</taxon>
        <taxon>Bacilli</taxon>
        <taxon>Bacillales</taxon>
        <taxon>Thermoactinomycetaceae</taxon>
        <taxon>Shimazuella</taxon>
    </lineage>
</organism>
<dbReference type="RefSeq" id="WP_160801692.1">
    <property type="nucleotide sequence ID" value="NZ_WUUL01000007.1"/>
</dbReference>
<evidence type="ECO:0000313" key="1">
    <source>
        <dbReference type="EMBL" id="MXQ54334.1"/>
    </source>
</evidence>
<gene>
    <name evidence="1" type="ORF">GSM42_11550</name>
</gene>
<sequence>MESPQILEQIRILEQLNNVTELLLSLSAEQVMQLPANFVYIWSCNRAEATAELSEYDETELHALAERMKEIKWALRCPPQIPICISLLKSNHEPPMRSLPYSKVAKNSEFTPPLWFLTHAFP</sequence>
<dbReference type="EMBL" id="WUUL01000007">
    <property type="protein sequence ID" value="MXQ54334.1"/>
    <property type="molecule type" value="Genomic_DNA"/>
</dbReference>
<keyword evidence="2" id="KW-1185">Reference proteome</keyword>